<dbReference type="Gene3D" id="2.40.420.20">
    <property type="match status" value="1"/>
</dbReference>
<comment type="similarity">
    <text evidence="1">Belongs to the membrane fusion protein (MFP) (TC 8.A.1) family.</text>
</comment>
<dbReference type="SUPFAM" id="SSF111369">
    <property type="entry name" value="HlyD-like secretion proteins"/>
    <property type="match status" value="1"/>
</dbReference>
<comment type="caution">
    <text evidence="7">The sequence shown here is derived from an EMBL/GenBank/DDBJ whole genome shotgun (WGS) entry which is preliminary data.</text>
</comment>
<dbReference type="Pfam" id="PF25917">
    <property type="entry name" value="BSH_RND"/>
    <property type="match status" value="1"/>
</dbReference>
<gene>
    <name evidence="7" type="ORF">JCM19240_5810</name>
</gene>
<feature type="coiled-coil region" evidence="2">
    <location>
        <begin position="81"/>
        <end position="146"/>
    </location>
</feature>
<dbReference type="GO" id="GO:1990281">
    <property type="term" value="C:efflux pump complex"/>
    <property type="evidence" value="ECO:0007669"/>
    <property type="project" value="TreeGrafter"/>
</dbReference>
<keyword evidence="3" id="KW-0732">Signal</keyword>
<keyword evidence="2" id="KW-0175">Coiled coil</keyword>
<evidence type="ECO:0000313" key="8">
    <source>
        <dbReference type="Proteomes" id="UP000029224"/>
    </source>
</evidence>
<dbReference type="Pfam" id="PF25975">
    <property type="entry name" value="CzcB_C"/>
    <property type="match status" value="1"/>
</dbReference>
<organism evidence="7 8">
    <name type="scientific">Vibrio maritimus</name>
    <dbReference type="NCBI Taxonomy" id="990268"/>
    <lineage>
        <taxon>Bacteria</taxon>
        <taxon>Pseudomonadati</taxon>
        <taxon>Pseudomonadota</taxon>
        <taxon>Gammaproteobacteria</taxon>
        <taxon>Vibrionales</taxon>
        <taxon>Vibrionaceae</taxon>
        <taxon>Vibrio</taxon>
    </lineage>
</organism>
<evidence type="ECO:0000256" key="1">
    <source>
        <dbReference type="ARBA" id="ARBA00009477"/>
    </source>
</evidence>
<evidence type="ECO:0000256" key="3">
    <source>
        <dbReference type="SAM" id="SignalP"/>
    </source>
</evidence>
<feature type="chain" id="PRO_5001865475" evidence="3">
    <location>
        <begin position="23"/>
        <end position="334"/>
    </location>
</feature>
<protein>
    <submittedName>
        <fullName evidence="7">Membrane-fusion protein</fullName>
    </submittedName>
</protein>
<dbReference type="EMBL" id="BBMT01000001">
    <property type="protein sequence ID" value="GAL32379.1"/>
    <property type="molecule type" value="Genomic_DNA"/>
</dbReference>
<sequence length="334" mass="36375">MKVSFLKWAVIASAVLSATAGAYDTTIIKVNKVDSVIELDATVEAVNRGTLSSQTSGRIVAVNADVNDIVNQGDVLLEISAEQQSASLDAALAQLNSANAQNIKATAQVKRYRDLFPKGAISRERLDAAEAEARSSVAEVKQVKAAVAQAKESLGYTSIRAPYTGVVTQRHVELGETVAPGSQLMTGFSLSPLRVVTEIPQRYREKVEDASQFSITTLNGEILQPYEAKLFNYAHEKSRAFRLRLELLEQPQNLLPGEWVKVAFAHDEILSMQIPKSAVIRRGELSVVYRVEGEKITMNPVRVGQSHNGQLEILSGLEVGDEIVTDVVSFLAEK</sequence>
<evidence type="ECO:0000259" key="5">
    <source>
        <dbReference type="Pfam" id="PF25917"/>
    </source>
</evidence>
<dbReference type="InterPro" id="IPR058625">
    <property type="entry name" value="MdtA-like_BSH"/>
</dbReference>
<name>A0A090T0Y6_9VIBR</name>
<dbReference type="Gene3D" id="2.40.30.170">
    <property type="match status" value="1"/>
</dbReference>
<dbReference type="OrthoDB" id="5730196at2"/>
<feature type="signal peptide" evidence="3">
    <location>
        <begin position="1"/>
        <end position="22"/>
    </location>
</feature>
<evidence type="ECO:0000313" key="7">
    <source>
        <dbReference type="EMBL" id="GAL32379.1"/>
    </source>
</evidence>
<dbReference type="GO" id="GO:0015562">
    <property type="term" value="F:efflux transmembrane transporter activity"/>
    <property type="evidence" value="ECO:0007669"/>
    <property type="project" value="TreeGrafter"/>
</dbReference>
<evidence type="ECO:0000256" key="2">
    <source>
        <dbReference type="SAM" id="Coils"/>
    </source>
</evidence>
<dbReference type="PANTHER" id="PTHR30469:SF18">
    <property type="entry name" value="RESISTANCE-NODULATION-CELL DIVISION (RND) EFFLUX MEMBRANE FUSION PROTEIN-RELATED"/>
    <property type="match status" value="1"/>
</dbReference>
<dbReference type="Gene3D" id="1.10.287.470">
    <property type="entry name" value="Helix hairpin bin"/>
    <property type="match status" value="1"/>
</dbReference>
<dbReference type="InterPro" id="IPR058624">
    <property type="entry name" value="MdtA-like_HH"/>
</dbReference>
<reference evidence="7 8" key="2">
    <citation type="submission" date="2014-09" db="EMBL/GenBank/DDBJ databases">
        <authorList>
            <consortium name="NBRP consortium"/>
            <person name="Sawabe T."/>
            <person name="Meirelles P."/>
            <person name="Nakanishi M."/>
            <person name="Sayaka M."/>
            <person name="Hattori M."/>
            <person name="Ohkuma M."/>
        </authorList>
    </citation>
    <scope>NUCLEOTIDE SEQUENCE [LARGE SCALE GENOMIC DNA]</scope>
    <source>
        <strain evidence="7 8">JCM 19240</strain>
    </source>
</reference>
<dbReference type="Proteomes" id="UP000029224">
    <property type="component" value="Unassembled WGS sequence"/>
</dbReference>
<feature type="domain" description="CzcB-like C-terminal circularly permuted SH3-like" evidence="6">
    <location>
        <begin position="273"/>
        <end position="326"/>
    </location>
</feature>
<dbReference type="InterPro" id="IPR058649">
    <property type="entry name" value="CzcB_C"/>
</dbReference>
<feature type="domain" description="Multidrug resistance protein MdtA-like alpha-helical hairpin" evidence="4">
    <location>
        <begin position="88"/>
        <end position="157"/>
    </location>
</feature>
<dbReference type="PANTHER" id="PTHR30469">
    <property type="entry name" value="MULTIDRUG RESISTANCE PROTEIN MDTA"/>
    <property type="match status" value="1"/>
</dbReference>
<dbReference type="Gene3D" id="2.40.50.100">
    <property type="match status" value="1"/>
</dbReference>
<feature type="domain" description="Multidrug resistance protein MdtA-like barrel-sandwich hybrid" evidence="5">
    <location>
        <begin position="50"/>
        <end position="183"/>
    </location>
</feature>
<dbReference type="NCBIfam" id="TIGR01730">
    <property type="entry name" value="RND_mfp"/>
    <property type="match status" value="1"/>
</dbReference>
<evidence type="ECO:0000259" key="6">
    <source>
        <dbReference type="Pfam" id="PF25975"/>
    </source>
</evidence>
<dbReference type="InterPro" id="IPR006143">
    <property type="entry name" value="RND_pump_MFP"/>
</dbReference>
<evidence type="ECO:0000259" key="4">
    <source>
        <dbReference type="Pfam" id="PF25876"/>
    </source>
</evidence>
<reference evidence="7 8" key="1">
    <citation type="submission" date="2014-09" db="EMBL/GenBank/DDBJ databases">
        <title>Vibrio maritimus JCM 19240. (C210) whole genome shotgun sequence.</title>
        <authorList>
            <person name="Sawabe T."/>
            <person name="Meirelles P."/>
            <person name="Nakanishi M."/>
            <person name="Sayaka M."/>
            <person name="Hattori M."/>
            <person name="Ohkuma M."/>
        </authorList>
    </citation>
    <scope>NUCLEOTIDE SEQUENCE [LARGE SCALE GENOMIC DNA]</scope>
    <source>
        <strain evidence="7 8">JCM 19240</strain>
    </source>
</reference>
<keyword evidence="8" id="KW-1185">Reference proteome</keyword>
<accession>A0A090T0Y6</accession>
<proteinExistence type="inferred from homology"/>
<dbReference type="Pfam" id="PF25876">
    <property type="entry name" value="HH_MFP_RND"/>
    <property type="match status" value="1"/>
</dbReference>
<dbReference type="AlphaFoldDB" id="A0A090T0Y6"/>